<evidence type="ECO:0000256" key="1">
    <source>
        <dbReference type="SAM" id="MobiDB-lite"/>
    </source>
</evidence>
<accession>A0A4Z1HH68</accession>
<evidence type="ECO:0000313" key="2">
    <source>
        <dbReference type="EMBL" id="TGO46120.1"/>
    </source>
</evidence>
<feature type="region of interest" description="Disordered" evidence="1">
    <location>
        <begin position="234"/>
        <end position="253"/>
    </location>
</feature>
<protein>
    <submittedName>
        <fullName evidence="2">Uncharacterized protein</fullName>
    </submittedName>
</protein>
<dbReference type="AlphaFoldDB" id="A0A4Z1HH68"/>
<dbReference type="OrthoDB" id="3944132at2759"/>
<keyword evidence="3" id="KW-1185">Reference proteome</keyword>
<name>A0A4Z1HH68_9HELO</name>
<proteinExistence type="predicted"/>
<reference evidence="2 3" key="1">
    <citation type="submission" date="2017-12" db="EMBL/GenBank/DDBJ databases">
        <title>Comparative genomics of Botrytis spp.</title>
        <authorList>
            <person name="Valero-Jimenez C.A."/>
            <person name="Tapia P."/>
            <person name="Veloso J."/>
            <person name="Silva-Moreno E."/>
            <person name="Staats M."/>
            <person name="Valdes J.H."/>
            <person name="Van Kan J.A.L."/>
        </authorList>
    </citation>
    <scope>NUCLEOTIDE SEQUENCE [LARGE SCALE GENOMIC DNA]</scope>
    <source>
        <strain evidence="2 3">MUCL11595</strain>
    </source>
</reference>
<comment type="caution">
    <text evidence="2">The sequence shown here is derived from an EMBL/GenBank/DDBJ whole genome shotgun (WGS) entry which is preliminary data.</text>
</comment>
<sequence>MVAKDTLVPIKGLQLQEPPLLRERVFVKWKDSSSDETFTLGSCSHQNKQNLNFLMTASSDSDGHIHIYFSLKVSIRQSCTRKQMEMLFVVPPDANFTDSFTPLLASGIDDLSFPDASALHQAGISKSGLAMRVEFHLTTSGFVVMNKRKKTPESITPKDGTSSDLIKRLKSLSKTKIFSVYISPSTYAQVNLKKFHADLITAKRKTNVKEMYVQQGAMLVEWSIFGPPNRYETLPPQDTSPLQDTLPPPYTKNPTPLLKEVQVPQSPPVMLKDGSLSIDTIEVVIAETPTQTPVSPNPTPVMHGIFSSSVEELFDSELNLNDFEEDSRYITTDFDVCSDEESLAKLNSRELSQPSTSTCDLAILNGLQAKLIEWLKGAMTQNPNVYKHKSLAGKLSLLGYYIRTSNAEGFNVTRLWCSAIFFYDPLDSIDTPETPKSYHQSNKHPVSQMFDLIEWANTFRYGAEFSSPLVNDFVKLGSAARSFIASRTQQNEENFDNRKSVCMARILTAFGTSDIGEKKRKAVSGKERNLLETPINEVSKRARTLNER</sequence>
<gene>
    <name evidence="2" type="ORF">BCON_0344g00010</name>
</gene>
<organism evidence="2 3">
    <name type="scientific">Botryotinia convoluta</name>
    <dbReference type="NCBI Taxonomy" id="54673"/>
    <lineage>
        <taxon>Eukaryota</taxon>
        <taxon>Fungi</taxon>
        <taxon>Dikarya</taxon>
        <taxon>Ascomycota</taxon>
        <taxon>Pezizomycotina</taxon>
        <taxon>Leotiomycetes</taxon>
        <taxon>Helotiales</taxon>
        <taxon>Sclerotiniaceae</taxon>
        <taxon>Botryotinia</taxon>
    </lineage>
</organism>
<evidence type="ECO:0000313" key="3">
    <source>
        <dbReference type="Proteomes" id="UP000297527"/>
    </source>
</evidence>
<dbReference type="Proteomes" id="UP000297527">
    <property type="component" value="Unassembled WGS sequence"/>
</dbReference>
<dbReference type="EMBL" id="PQXN01000342">
    <property type="protein sequence ID" value="TGO46120.1"/>
    <property type="molecule type" value="Genomic_DNA"/>
</dbReference>